<feature type="region of interest" description="Disordered" evidence="1">
    <location>
        <begin position="156"/>
        <end position="271"/>
    </location>
</feature>
<name>A0AA38WUS8_9ASTR</name>
<organism evidence="3 4">
    <name type="scientific">Centaurea solstitialis</name>
    <name type="common">yellow star-thistle</name>
    <dbReference type="NCBI Taxonomy" id="347529"/>
    <lineage>
        <taxon>Eukaryota</taxon>
        <taxon>Viridiplantae</taxon>
        <taxon>Streptophyta</taxon>
        <taxon>Embryophyta</taxon>
        <taxon>Tracheophyta</taxon>
        <taxon>Spermatophyta</taxon>
        <taxon>Magnoliopsida</taxon>
        <taxon>eudicotyledons</taxon>
        <taxon>Gunneridae</taxon>
        <taxon>Pentapetalae</taxon>
        <taxon>asterids</taxon>
        <taxon>campanulids</taxon>
        <taxon>Asterales</taxon>
        <taxon>Asteraceae</taxon>
        <taxon>Carduoideae</taxon>
        <taxon>Cardueae</taxon>
        <taxon>Centaureinae</taxon>
        <taxon>Centaurea</taxon>
    </lineage>
</organism>
<dbReference type="EMBL" id="JARYMX010000001">
    <property type="protein sequence ID" value="KAJ9565071.1"/>
    <property type="molecule type" value="Genomic_DNA"/>
</dbReference>
<keyword evidence="4" id="KW-1185">Reference proteome</keyword>
<feature type="compositionally biased region" description="Low complexity" evidence="1">
    <location>
        <begin position="235"/>
        <end position="247"/>
    </location>
</feature>
<dbReference type="Proteomes" id="UP001172457">
    <property type="component" value="Chromosome 1"/>
</dbReference>
<dbReference type="PANTHER" id="PTHR47481:SF41">
    <property type="entry name" value="COPIA-LIKE POLYPROTEIN_RETROTRANSPOSON"/>
    <property type="match status" value="1"/>
</dbReference>
<evidence type="ECO:0000313" key="4">
    <source>
        <dbReference type="Proteomes" id="UP001172457"/>
    </source>
</evidence>
<comment type="caution">
    <text evidence="3">The sequence shown here is derived from an EMBL/GenBank/DDBJ whole genome shotgun (WGS) entry which is preliminary data.</text>
</comment>
<evidence type="ECO:0000313" key="3">
    <source>
        <dbReference type="EMBL" id="KAJ9565071.1"/>
    </source>
</evidence>
<dbReference type="CDD" id="cd09272">
    <property type="entry name" value="RNase_HI_RT_Ty1"/>
    <property type="match status" value="1"/>
</dbReference>
<feature type="compositionally biased region" description="Polar residues" evidence="1">
    <location>
        <begin position="171"/>
        <end position="180"/>
    </location>
</feature>
<feature type="compositionally biased region" description="Pro residues" evidence="1">
    <location>
        <begin position="248"/>
        <end position="258"/>
    </location>
</feature>
<proteinExistence type="predicted"/>
<dbReference type="PANTHER" id="PTHR47481">
    <property type="match status" value="1"/>
</dbReference>
<dbReference type="Pfam" id="PF07727">
    <property type="entry name" value="RVT_2"/>
    <property type="match status" value="1"/>
</dbReference>
<dbReference type="InterPro" id="IPR043502">
    <property type="entry name" value="DNA/RNA_pol_sf"/>
</dbReference>
<dbReference type="AlphaFoldDB" id="A0AA38WUS8"/>
<accession>A0AA38WUS8</accession>
<evidence type="ECO:0000256" key="1">
    <source>
        <dbReference type="SAM" id="MobiDB-lite"/>
    </source>
</evidence>
<reference evidence="3" key="1">
    <citation type="submission" date="2023-03" db="EMBL/GenBank/DDBJ databases">
        <title>Chromosome-scale reference genome and RAD-based genetic map of yellow starthistle (Centaurea solstitialis) reveal putative structural variation and QTLs associated with invader traits.</title>
        <authorList>
            <person name="Reatini B."/>
            <person name="Cang F.A."/>
            <person name="Jiang Q."/>
            <person name="Mckibben M.T.W."/>
            <person name="Barker M.S."/>
            <person name="Rieseberg L.H."/>
            <person name="Dlugosch K.M."/>
        </authorList>
    </citation>
    <scope>NUCLEOTIDE SEQUENCE</scope>
    <source>
        <strain evidence="3">CAN-66</strain>
        <tissue evidence="3">Leaf</tissue>
    </source>
</reference>
<gene>
    <name evidence="3" type="ORF">OSB04_001037</name>
</gene>
<protein>
    <recommendedName>
        <fullName evidence="2">Reverse transcriptase Ty1/copia-type domain-containing protein</fullName>
    </recommendedName>
</protein>
<evidence type="ECO:0000259" key="2">
    <source>
        <dbReference type="Pfam" id="PF07727"/>
    </source>
</evidence>
<dbReference type="SUPFAM" id="SSF56672">
    <property type="entry name" value="DNA/RNA polymerases"/>
    <property type="match status" value="1"/>
</dbReference>
<sequence>MVLKKGSTALQVWTDLETLFCDNKDARTMQLDNELRNLVMGDLSVHAYFMKIKGIADLLAKDARTMQLDNELRNLVMGDLSVHAYFMKIKGIADLLANLYPTSAVPDKHLVNYAINGLSSRFEAVANIIRYRSPLPSFLEVRSMLLMEEQRLSNHRPAPITSHVDHSSSSTVLNVNTNRGPGQGQRTDRRQQLHHQGQGRHRLPRLLRLAMAGSTFRRQPPAAPTSHETARTPHSRAAPNPSPTASSRPPPPPPPPTPHASHPMTTRAKSGIHKPTQRFNLHTTSVAPSSLKQARIRAWYHRFTQYALQLGFQHSRTDTSLFIYRSDHATAYLILYVDDIVLTASSSDCLRQSITHLSREFAMTDLGSLNFFMGILASMLNYKPARTPVETGHKLSADETPVHDPFLYRGLAGALQYLTFTRPDIAFAVQKVCLYMHDPGDNIVSWSSKRQGVVSRSNVEAEYRGVANTIAETIWIHNLQRELHCALTKATIVYCDNVSTIYMSSNLVLHVRVRVRIQNVRVLHVPSSSQYADIFTKGLPHSLFSDFKYSLNICTSDVQTAWGC</sequence>
<dbReference type="InterPro" id="IPR013103">
    <property type="entry name" value="RVT_2"/>
</dbReference>
<feature type="domain" description="Reverse transcriptase Ty1/copia-type" evidence="2">
    <location>
        <begin position="290"/>
        <end position="375"/>
    </location>
</feature>